<name>A0A0E0AMM3_9ORYZ</name>
<dbReference type="Gramene" id="OGLUM07G22000.1">
    <property type="protein sequence ID" value="OGLUM07G22000.1"/>
    <property type="gene ID" value="OGLUM07G22000"/>
</dbReference>
<feature type="region of interest" description="Disordered" evidence="1">
    <location>
        <begin position="214"/>
        <end position="235"/>
    </location>
</feature>
<dbReference type="Proteomes" id="UP000026961">
    <property type="component" value="Chromosome 7"/>
</dbReference>
<sequence>MTVLSMNNTWGAQLSSFTGISGGFGLASLYSPAPAVSCVYDCCWVTKVGGFMRKFLWMSKDVKSQYMWNGGAFWFLQESRLQGSDPILIMFDASTVNAVLADLFSSVYTLTKSPPVTHEEEDDLGGTYLLFPWHCSFIGDDFLINTIGPAGKEKVMVSTLSIAVLLPDHPIKLFLVFCANLLCEAHEAGDHCQKWVLQLTLNYCLATLQADEERRRRSGKPPKIVRHRHPLDLST</sequence>
<dbReference type="EnsemblPlants" id="OGLUM07G22000.1">
    <property type="protein sequence ID" value="OGLUM07G22000.1"/>
    <property type="gene ID" value="OGLUM07G22000"/>
</dbReference>
<proteinExistence type="predicted"/>
<organism evidence="2">
    <name type="scientific">Oryza glumipatula</name>
    <dbReference type="NCBI Taxonomy" id="40148"/>
    <lineage>
        <taxon>Eukaryota</taxon>
        <taxon>Viridiplantae</taxon>
        <taxon>Streptophyta</taxon>
        <taxon>Embryophyta</taxon>
        <taxon>Tracheophyta</taxon>
        <taxon>Spermatophyta</taxon>
        <taxon>Magnoliopsida</taxon>
        <taxon>Liliopsida</taxon>
        <taxon>Poales</taxon>
        <taxon>Poaceae</taxon>
        <taxon>BOP clade</taxon>
        <taxon>Oryzoideae</taxon>
        <taxon>Oryzeae</taxon>
        <taxon>Oryzinae</taxon>
        <taxon>Oryza</taxon>
    </lineage>
</organism>
<keyword evidence="3" id="KW-1185">Reference proteome</keyword>
<evidence type="ECO:0000313" key="3">
    <source>
        <dbReference type="Proteomes" id="UP000026961"/>
    </source>
</evidence>
<dbReference type="HOGENOM" id="CLU_103119_0_0_1"/>
<reference evidence="2" key="1">
    <citation type="submission" date="2015-04" db="UniProtKB">
        <authorList>
            <consortium name="EnsemblPlants"/>
        </authorList>
    </citation>
    <scope>IDENTIFICATION</scope>
</reference>
<dbReference type="AlphaFoldDB" id="A0A0E0AMM3"/>
<accession>A0A0E0AMM3</accession>
<evidence type="ECO:0000256" key="1">
    <source>
        <dbReference type="SAM" id="MobiDB-lite"/>
    </source>
</evidence>
<reference evidence="2" key="2">
    <citation type="submission" date="2018-05" db="EMBL/GenBank/DDBJ databases">
        <title>OgluRS3 (Oryza glumaepatula Reference Sequence Version 3).</title>
        <authorList>
            <person name="Zhang J."/>
            <person name="Kudrna D."/>
            <person name="Lee S."/>
            <person name="Talag J."/>
            <person name="Welchert J."/>
            <person name="Wing R.A."/>
        </authorList>
    </citation>
    <scope>NUCLEOTIDE SEQUENCE [LARGE SCALE GENOMIC DNA]</scope>
</reference>
<protein>
    <submittedName>
        <fullName evidence="2">Uncharacterized protein</fullName>
    </submittedName>
</protein>
<feature type="compositionally biased region" description="Basic residues" evidence="1">
    <location>
        <begin position="216"/>
        <end position="229"/>
    </location>
</feature>
<evidence type="ECO:0000313" key="2">
    <source>
        <dbReference type="EnsemblPlants" id="OGLUM07G22000.1"/>
    </source>
</evidence>